<keyword evidence="2" id="KW-1185">Reference proteome</keyword>
<sequence length="62" mass="6173">MAIDPPGIPALLQEGRGAGSGFPQCGVTGHAHLQFGDTGAADGLFRNILGLAARQAQGVNAC</sequence>
<reference evidence="1 2" key="1">
    <citation type="journal article" date="2000" name="Arch. Microbiol.">
        <title>Rhodobaca bogoriensis gen. nov. and sp. nov., an alkaliphilic purple nonsulfur bacterium from African Rift Valley soda lakes.</title>
        <authorList>
            <person name="Milford A.D."/>
            <person name="Achenbach L.A."/>
            <person name="Jung D.O."/>
            <person name="Madigan M.T."/>
        </authorList>
    </citation>
    <scope>NUCLEOTIDE SEQUENCE [LARGE SCALE GENOMIC DNA]</scope>
    <source>
        <strain evidence="1 2">2376</strain>
    </source>
</reference>
<organism evidence="1 2">
    <name type="scientific">Rhabdonatronobacter sediminivivens</name>
    <dbReference type="NCBI Taxonomy" id="2743469"/>
    <lineage>
        <taxon>Bacteria</taxon>
        <taxon>Pseudomonadati</taxon>
        <taxon>Pseudomonadota</taxon>
        <taxon>Alphaproteobacteria</taxon>
        <taxon>Rhodobacterales</taxon>
        <taxon>Paracoccaceae</taxon>
        <taxon>Rhabdonatronobacter</taxon>
    </lineage>
</organism>
<dbReference type="AlphaFoldDB" id="A0A7Z0I041"/>
<accession>A0A7Z0I041</accession>
<name>A0A7Z0I041_9RHOB</name>
<comment type="caution">
    <text evidence="1">The sequence shown here is derived from an EMBL/GenBank/DDBJ whole genome shotgun (WGS) entry which is preliminary data.</text>
</comment>
<evidence type="ECO:0000313" key="2">
    <source>
        <dbReference type="Proteomes" id="UP000529417"/>
    </source>
</evidence>
<evidence type="ECO:0000313" key="1">
    <source>
        <dbReference type="EMBL" id="NYS25482.1"/>
    </source>
</evidence>
<protein>
    <submittedName>
        <fullName evidence="1">Uncharacterized protein</fullName>
    </submittedName>
</protein>
<dbReference type="EMBL" id="JACBXS010000020">
    <property type="protein sequence ID" value="NYS25482.1"/>
    <property type="molecule type" value="Genomic_DNA"/>
</dbReference>
<dbReference type="Proteomes" id="UP000529417">
    <property type="component" value="Unassembled WGS sequence"/>
</dbReference>
<dbReference type="RefSeq" id="WP_179906221.1">
    <property type="nucleotide sequence ID" value="NZ_JACBXS010000020.1"/>
</dbReference>
<gene>
    <name evidence="1" type="ORF">HUK65_10805</name>
</gene>
<proteinExistence type="predicted"/>